<proteinExistence type="inferred from homology"/>
<dbReference type="AlphaFoldDB" id="A0AAD4SLI3"/>
<protein>
    <recommendedName>
        <fullName evidence="6">S-protein homolog</fullName>
    </recommendedName>
</protein>
<name>A0AAD4SLI3_9MAGN</name>
<evidence type="ECO:0000256" key="3">
    <source>
        <dbReference type="ARBA" id="ARBA00022471"/>
    </source>
</evidence>
<feature type="signal peptide" evidence="6">
    <location>
        <begin position="1"/>
        <end position="25"/>
    </location>
</feature>
<feature type="chain" id="PRO_5041779038" description="S-protein homolog" evidence="6">
    <location>
        <begin position="26"/>
        <end position="150"/>
    </location>
</feature>
<dbReference type="InterPro" id="IPR010264">
    <property type="entry name" value="Self-incomp_S1"/>
</dbReference>
<dbReference type="Proteomes" id="UP001202328">
    <property type="component" value="Unassembled WGS sequence"/>
</dbReference>
<dbReference type="Pfam" id="PF05938">
    <property type="entry name" value="Self-incomp_S1"/>
    <property type="match status" value="1"/>
</dbReference>
<keyword evidence="5 6" id="KW-0732">Signal</keyword>
<sequence length="150" mass="18082">MCTNRSYGNISLLLLLLFSIMVSKGASIEWAGPVTIHVQNDIQGNDVLHMHCRSNDDDLGQRMLHQGEEWHWSFRAIPGFTYFWCDFRWYDNWDHRWYNGTFDAYHANGLKNKYKKYSAENCPWSARRDGFYLYRGDKKEWQKRDVWRTE</sequence>
<dbReference type="GO" id="GO:0005576">
    <property type="term" value="C:extracellular region"/>
    <property type="evidence" value="ECO:0007669"/>
    <property type="project" value="UniProtKB-SubCell"/>
</dbReference>
<evidence type="ECO:0000313" key="7">
    <source>
        <dbReference type="EMBL" id="KAI3913160.1"/>
    </source>
</evidence>
<evidence type="ECO:0000313" key="8">
    <source>
        <dbReference type="Proteomes" id="UP001202328"/>
    </source>
</evidence>
<gene>
    <name evidence="7" type="ORF">MKW98_007176</name>
</gene>
<evidence type="ECO:0000256" key="5">
    <source>
        <dbReference type="ARBA" id="ARBA00022729"/>
    </source>
</evidence>
<reference evidence="7" key="1">
    <citation type="submission" date="2022-04" db="EMBL/GenBank/DDBJ databases">
        <title>A functionally conserved STORR gene fusion in Papaver species that diverged 16.8 million years ago.</title>
        <authorList>
            <person name="Catania T."/>
        </authorList>
    </citation>
    <scope>NUCLEOTIDE SEQUENCE</scope>
    <source>
        <strain evidence="7">S-188037</strain>
    </source>
</reference>
<accession>A0AAD4SLI3</accession>
<evidence type="ECO:0000256" key="2">
    <source>
        <dbReference type="ARBA" id="ARBA00005581"/>
    </source>
</evidence>
<evidence type="ECO:0000256" key="4">
    <source>
        <dbReference type="ARBA" id="ARBA00022525"/>
    </source>
</evidence>
<organism evidence="7 8">
    <name type="scientific">Papaver atlanticum</name>
    <dbReference type="NCBI Taxonomy" id="357466"/>
    <lineage>
        <taxon>Eukaryota</taxon>
        <taxon>Viridiplantae</taxon>
        <taxon>Streptophyta</taxon>
        <taxon>Embryophyta</taxon>
        <taxon>Tracheophyta</taxon>
        <taxon>Spermatophyta</taxon>
        <taxon>Magnoliopsida</taxon>
        <taxon>Ranunculales</taxon>
        <taxon>Papaveraceae</taxon>
        <taxon>Papaveroideae</taxon>
        <taxon>Papaver</taxon>
    </lineage>
</organism>
<dbReference type="PANTHER" id="PTHR31232">
    <property type="match status" value="1"/>
</dbReference>
<dbReference type="PANTHER" id="PTHR31232:SF18">
    <property type="entry name" value="S-PROTEIN HOMOLOG"/>
    <property type="match status" value="1"/>
</dbReference>
<dbReference type="GO" id="GO:0060320">
    <property type="term" value="P:rejection of self pollen"/>
    <property type="evidence" value="ECO:0007669"/>
    <property type="project" value="UniProtKB-KW"/>
</dbReference>
<evidence type="ECO:0000256" key="1">
    <source>
        <dbReference type="ARBA" id="ARBA00004613"/>
    </source>
</evidence>
<keyword evidence="8" id="KW-1185">Reference proteome</keyword>
<comment type="similarity">
    <text evidence="2 6">Belongs to the plant self-incompatibility (S1) protein family.</text>
</comment>
<dbReference type="EMBL" id="JAJJMB010009541">
    <property type="protein sequence ID" value="KAI3913160.1"/>
    <property type="molecule type" value="Genomic_DNA"/>
</dbReference>
<keyword evidence="3 6" id="KW-0713">Self-incompatibility</keyword>
<keyword evidence="4 6" id="KW-0964">Secreted</keyword>
<comment type="subcellular location">
    <subcellularLocation>
        <location evidence="1 6">Secreted</location>
    </subcellularLocation>
</comment>
<evidence type="ECO:0000256" key="6">
    <source>
        <dbReference type="RuleBase" id="RU367044"/>
    </source>
</evidence>
<comment type="caution">
    <text evidence="7">The sequence shown here is derived from an EMBL/GenBank/DDBJ whole genome shotgun (WGS) entry which is preliminary data.</text>
</comment>